<sequence>TLKTDNQVAHANDEEEVTATMLHDMMQSLKANICNTIESAVKGLQAEVAAVKSELSTTAGAIQQSINLQEERLAAVEDSATKASDAIADMEVTVSALKNEILALQNKCEDLENRLRRNNLRIVSIAEGEEGKAPTEFISSLLEDLLNLDEKPLLDQAHRLALPKPKQGQAPRPFILRVHFFHVKEQILRLAQEKRRLLHKDKPVHIFTDFTAAEAKRRAAFNEARRALQNISGARFGFRHPATFRITLPGGTEYRFTDPQKPLFFAFFKFVTSLGISPQRFQIIPHAPPMIIYLINLHHLRALYQPYIAN</sequence>
<dbReference type="AlphaFoldDB" id="A0A8C9XNH6"/>
<evidence type="ECO:0000313" key="3">
    <source>
        <dbReference type="Proteomes" id="UP000694568"/>
    </source>
</evidence>
<keyword evidence="3" id="KW-1185">Reference proteome</keyword>
<dbReference type="Proteomes" id="UP000694568">
    <property type="component" value="Unplaced"/>
</dbReference>
<protein>
    <recommendedName>
        <fullName evidence="4">L1 transposable element RRM domain-containing protein</fullName>
    </recommendedName>
</protein>
<evidence type="ECO:0000313" key="2">
    <source>
        <dbReference type="Ensembl" id="ENSSLUP00000013602.1"/>
    </source>
</evidence>
<evidence type="ECO:0000256" key="1">
    <source>
        <dbReference type="SAM" id="Coils"/>
    </source>
</evidence>
<dbReference type="GeneTree" id="ENSGT01090000260166"/>
<organism evidence="2 3">
    <name type="scientific">Sander lucioperca</name>
    <name type="common">Pike-perch</name>
    <name type="synonym">Perca lucioperca</name>
    <dbReference type="NCBI Taxonomy" id="283035"/>
    <lineage>
        <taxon>Eukaryota</taxon>
        <taxon>Metazoa</taxon>
        <taxon>Chordata</taxon>
        <taxon>Craniata</taxon>
        <taxon>Vertebrata</taxon>
        <taxon>Euteleostomi</taxon>
        <taxon>Actinopterygii</taxon>
        <taxon>Neopterygii</taxon>
        <taxon>Teleostei</taxon>
        <taxon>Neoteleostei</taxon>
        <taxon>Acanthomorphata</taxon>
        <taxon>Eupercaria</taxon>
        <taxon>Perciformes</taxon>
        <taxon>Percoidei</taxon>
        <taxon>Percidae</taxon>
        <taxon>Luciopercinae</taxon>
        <taxon>Sander</taxon>
    </lineage>
</organism>
<keyword evidence="1" id="KW-0175">Coiled coil</keyword>
<proteinExistence type="predicted"/>
<dbReference type="Ensembl" id="ENSSLUT00000014049.1">
    <property type="protein sequence ID" value="ENSSLUP00000013602.1"/>
    <property type="gene ID" value="ENSSLUG00000006411.1"/>
</dbReference>
<evidence type="ECO:0008006" key="4">
    <source>
        <dbReference type="Google" id="ProtNLM"/>
    </source>
</evidence>
<name>A0A8C9XNH6_SANLU</name>
<dbReference type="Gene3D" id="3.30.70.1820">
    <property type="entry name" value="L1 transposable element, RRM domain"/>
    <property type="match status" value="1"/>
</dbReference>
<feature type="coiled-coil region" evidence="1">
    <location>
        <begin position="80"/>
        <end position="121"/>
    </location>
</feature>
<dbReference type="InterPro" id="IPR004244">
    <property type="entry name" value="Transposase_22"/>
</dbReference>
<reference evidence="2" key="1">
    <citation type="submission" date="2025-08" db="UniProtKB">
        <authorList>
            <consortium name="Ensembl"/>
        </authorList>
    </citation>
    <scope>IDENTIFICATION</scope>
</reference>
<reference evidence="2" key="2">
    <citation type="submission" date="2025-09" db="UniProtKB">
        <authorList>
            <consortium name="Ensembl"/>
        </authorList>
    </citation>
    <scope>IDENTIFICATION</scope>
</reference>
<accession>A0A8C9XNH6</accession>
<dbReference type="PANTHER" id="PTHR11505">
    <property type="entry name" value="L1 TRANSPOSABLE ELEMENT-RELATED"/>
    <property type="match status" value="1"/>
</dbReference>